<dbReference type="EMBL" id="ML978958">
    <property type="protein sequence ID" value="KAF1932638.1"/>
    <property type="molecule type" value="Genomic_DNA"/>
</dbReference>
<sequence length="745" mass="85189">MLNCRACLWQCVQPFDRPAHLQRLRHNVNPLLRQSQQRLQSTDVRKTSTRPHYLTKVEKLSNSRNEPWQNSAVAENQKKRERAAMRQSSSADVIASVERRETPNLMKLGKRDTRMSETDWNRRKRELRFLQDPLDLAQFVQAELRKERVEEMKQLVRMASHSMPCVVSWNHIIDHYLAKSKVGDALKVYNDMKKRAQFPDSYTYTILLRGLSINAQTSGVLERALSVYHSLYAPNSRVAPSIIHTNAALRVCARALDMDALWGIAAKIPEKGPAAANATTYNTIINAIRQTMLLNRPSGESVEEAAARKERSITEARRLWEDIAGKWREADLVIDEELVCSMGRLLLLGARPRDWDDVLSLIEQTMDIPRLVPRLGTPERKEAGFPQLRAPNVPDDYKFDDDHLAPGQPETRGQEFLPFTGSLAKHLAFVKPDNNTLSLIQEACLKIAAPRAAQKYWDMLSDQYNITPDVNNLNHQLRNLRQNRASAAAVELLQKDLMDKGVKPPPGTFRIAMSTCVRDKNNHNSFKHGSQILHFMNEVYPDVDAKTVGMYADLANTFPLAKGQDLIDALTNLYPIVKNLRIQMGIATEGVFGTEKPKRRAPYLTGEARQDALAAIRKVYGVYDRLLMSNLIAEEQKRDFKKERASLSAFILKETEKHHDRKIEKKMQDLDRHEKESSDEFDQHSYLADEAEKGEEQAAPEGSNEKRTWRDHASDDSRGSWRTRNAQPADQRKPWSNRLYSSPYN</sequence>
<evidence type="ECO:0000256" key="2">
    <source>
        <dbReference type="PROSITE-ProRule" id="PRU00708"/>
    </source>
</evidence>
<keyword evidence="1" id="KW-0677">Repeat</keyword>
<dbReference type="PANTHER" id="PTHR47942">
    <property type="entry name" value="TETRATRICOPEPTIDE REPEAT (TPR)-LIKE SUPERFAMILY PROTEIN-RELATED"/>
    <property type="match status" value="1"/>
</dbReference>
<dbReference type="OrthoDB" id="185373at2759"/>
<evidence type="ECO:0000313" key="5">
    <source>
        <dbReference type="Proteomes" id="UP000800082"/>
    </source>
</evidence>
<dbReference type="GeneID" id="54348663"/>
<reference evidence="4" key="1">
    <citation type="journal article" date="2020" name="Stud. Mycol.">
        <title>101 Dothideomycetes genomes: a test case for predicting lifestyles and emergence of pathogens.</title>
        <authorList>
            <person name="Haridas S."/>
            <person name="Albert R."/>
            <person name="Binder M."/>
            <person name="Bloem J."/>
            <person name="Labutti K."/>
            <person name="Salamov A."/>
            <person name="Andreopoulos B."/>
            <person name="Baker S."/>
            <person name="Barry K."/>
            <person name="Bills G."/>
            <person name="Bluhm B."/>
            <person name="Cannon C."/>
            <person name="Castanera R."/>
            <person name="Culley D."/>
            <person name="Daum C."/>
            <person name="Ezra D."/>
            <person name="Gonzalez J."/>
            <person name="Henrissat B."/>
            <person name="Kuo A."/>
            <person name="Liang C."/>
            <person name="Lipzen A."/>
            <person name="Lutzoni F."/>
            <person name="Magnuson J."/>
            <person name="Mondo S."/>
            <person name="Nolan M."/>
            <person name="Ohm R."/>
            <person name="Pangilinan J."/>
            <person name="Park H.-J."/>
            <person name="Ramirez L."/>
            <person name="Alfaro M."/>
            <person name="Sun H."/>
            <person name="Tritt A."/>
            <person name="Yoshinaga Y."/>
            <person name="Zwiers L.-H."/>
            <person name="Turgeon B."/>
            <person name="Goodwin S."/>
            <person name="Spatafora J."/>
            <person name="Crous P."/>
            <person name="Grigoriev I."/>
        </authorList>
    </citation>
    <scope>NUCLEOTIDE SEQUENCE</scope>
    <source>
        <strain evidence="4">CBS 183.55</strain>
    </source>
</reference>
<dbReference type="PANTHER" id="PTHR47942:SF105">
    <property type="entry name" value="ATPASE EXPRESSION PROTEIN 3"/>
    <property type="match status" value="1"/>
</dbReference>
<evidence type="ECO:0000256" key="1">
    <source>
        <dbReference type="ARBA" id="ARBA00022737"/>
    </source>
</evidence>
<dbReference type="InterPro" id="IPR002885">
    <property type="entry name" value="PPR_rpt"/>
</dbReference>
<dbReference type="Gene3D" id="1.25.40.10">
    <property type="entry name" value="Tetratricopeptide repeat domain"/>
    <property type="match status" value="2"/>
</dbReference>
<protein>
    <recommendedName>
        <fullName evidence="6">Pentatricopeptide repeat protein</fullName>
    </recommendedName>
</protein>
<feature type="region of interest" description="Disordered" evidence="3">
    <location>
        <begin position="668"/>
        <end position="745"/>
    </location>
</feature>
<name>A0A6A5S041_9PLEO</name>
<dbReference type="Proteomes" id="UP000800082">
    <property type="component" value="Unassembled WGS sequence"/>
</dbReference>
<feature type="compositionally biased region" description="Basic and acidic residues" evidence="3">
    <location>
        <begin position="703"/>
        <end position="719"/>
    </location>
</feature>
<feature type="compositionally biased region" description="Basic and acidic residues" evidence="3">
    <location>
        <begin position="668"/>
        <end position="683"/>
    </location>
</feature>
<evidence type="ECO:0000313" key="4">
    <source>
        <dbReference type="EMBL" id="KAF1932638.1"/>
    </source>
</evidence>
<dbReference type="Pfam" id="PF13041">
    <property type="entry name" value="PPR_2"/>
    <property type="match status" value="1"/>
</dbReference>
<keyword evidence="5" id="KW-1185">Reference proteome</keyword>
<organism evidence="4 5">
    <name type="scientific">Didymella exigua CBS 183.55</name>
    <dbReference type="NCBI Taxonomy" id="1150837"/>
    <lineage>
        <taxon>Eukaryota</taxon>
        <taxon>Fungi</taxon>
        <taxon>Dikarya</taxon>
        <taxon>Ascomycota</taxon>
        <taxon>Pezizomycotina</taxon>
        <taxon>Dothideomycetes</taxon>
        <taxon>Pleosporomycetidae</taxon>
        <taxon>Pleosporales</taxon>
        <taxon>Pleosporineae</taxon>
        <taxon>Didymellaceae</taxon>
        <taxon>Didymella</taxon>
    </lineage>
</organism>
<accession>A0A6A5S041</accession>
<dbReference type="InterPro" id="IPR011990">
    <property type="entry name" value="TPR-like_helical_dom_sf"/>
</dbReference>
<dbReference type="NCBIfam" id="TIGR00756">
    <property type="entry name" value="PPR"/>
    <property type="match status" value="1"/>
</dbReference>
<feature type="compositionally biased region" description="Polar residues" evidence="3">
    <location>
        <begin position="62"/>
        <end position="74"/>
    </location>
</feature>
<dbReference type="PROSITE" id="PS51375">
    <property type="entry name" value="PPR"/>
    <property type="match status" value="1"/>
</dbReference>
<dbReference type="RefSeq" id="XP_033452886.1">
    <property type="nucleotide sequence ID" value="XM_033590995.1"/>
</dbReference>
<proteinExistence type="predicted"/>
<feature type="region of interest" description="Disordered" evidence="3">
    <location>
        <begin position="60"/>
        <end position="92"/>
    </location>
</feature>
<dbReference type="AlphaFoldDB" id="A0A6A5S041"/>
<dbReference type="InterPro" id="IPR051222">
    <property type="entry name" value="PPR/CCM1_RNA-binding"/>
</dbReference>
<feature type="repeat" description="PPR" evidence="2">
    <location>
        <begin position="165"/>
        <end position="199"/>
    </location>
</feature>
<evidence type="ECO:0008006" key="6">
    <source>
        <dbReference type="Google" id="ProtNLM"/>
    </source>
</evidence>
<gene>
    <name evidence="4" type="ORF">M421DRAFT_416253</name>
</gene>
<evidence type="ECO:0000256" key="3">
    <source>
        <dbReference type="SAM" id="MobiDB-lite"/>
    </source>
</evidence>